<dbReference type="Pfam" id="PF00582">
    <property type="entry name" value="Usp"/>
    <property type="match status" value="2"/>
</dbReference>
<dbReference type="InterPro" id="IPR006016">
    <property type="entry name" value="UspA"/>
</dbReference>
<gene>
    <name evidence="3" type="ORF">J2T60_001379</name>
</gene>
<keyword evidence="4" id="KW-1185">Reference proteome</keyword>
<name>A0ABT1G7X6_9GAMM</name>
<dbReference type="PANTHER" id="PTHR46268:SF6">
    <property type="entry name" value="UNIVERSAL STRESS PROTEIN UP12"/>
    <property type="match status" value="1"/>
</dbReference>
<comment type="similarity">
    <text evidence="1">Belongs to the universal stress protein A family.</text>
</comment>
<comment type="caution">
    <text evidence="3">The sequence shown here is derived from an EMBL/GenBank/DDBJ whole genome shotgun (WGS) entry which is preliminary data.</text>
</comment>
<sequence length="284" mass="31332">MKHIFACIDGSPSSEAVCDAGAWVSQRVGRKLILLHVLDKKVFPTRTDLSGNLGVDTRDHLLDELAELDARRSKLALEAGKRQLQVAVARVKTKGVDSPETLQRHGHFVESLAELQEDTRLLVLGRQGEAHDSGEGIGSNLENVIRTLSCRILITPPDFIPPKKVLLAYDASPTAKKVLYIVSRSPLFKGIPIHLLIVGESSEEKQRLLDEAREQLEKEGHAGVITALKPGEVEETMLGYLADEELDMIIMGAYGHSRIRQFLVGSTTTNLLRKSPVPILLMRQ</sequence>
<proteinExistence type="inferred from homology"/>
<evidence type="ECO:0000313" key="3">
    <source>
        <dbReference type="EMBL" id="MCP1727414.1"/>
    </source>
</evidence>
<feature type="domain" description="UspA" evidence="2">
    <location>
        <begin position="1"/>
        <end position="155"/>
    </location>
</feature>
<dbReference type="Proteomes" id="UP001523550">
    <property type="component" value="Unassembled WGS sequence"/>
</dbReference>
<evidence type="ECO:0000256" key="1">
    <source>
        <dbReference type="ARBA" id="ARBA00008791"/>
    </source>
</evidence>
<dbReference type="EMBL" id="JALJYF010000001">
    <property type="protein sequence ID" value="MCP1727414.1"/>
    <property type="molecule type" value="Genomic_DNA"/>
</dbReference>
<dbReference type="RefSeq" id="WP_253447312.1">
    <property type="nucleotide sequence ID" value="NZ_JALJYF010000001.1"/>
</dbReference>
<evidence type="ECO:0000259" key="2">
    <source>
        <dbReference type="Pfam" id="PF00582"/>
    </source>
</evidence>
<feature type="domain" description="UspA" evidence="2">
    <location>
        <begin position="164"/>
        <end position="283"/>
    </location>
</feature>
<accession>A0ABT1G7X6</accession>
<dbReference type="PRINTS" id="PR01438">
    <property type="entry name" value="UNVRSLSTRESS"/>
</dbReference>
<evidence type="ECO:0000313" key="4">
    <source>
        <dbReference type="Proteomes" id="UP001523550"/>
    </source>
</evidence>
<organism evidence="3 4">
    <name type="scientific">Natronospira proteinivora</name>
    <dbReference type="NCBI Taxonomy" id="1807133"/>
    <lineage>
        <taxon>Bacteria</taxon>
        <taxon>Pseudomonadati</taxon>
        <taxon>Pseudomonadota</taxon>
        <taxon>Gammaproteobacteria</taxon>
        <taxon>Natronospirales</taxon>
        <taxon>Natronospiraceae</taxon>
        <taxon>Natronospira</taxon>
    </lineage>
</organism>
<dbReference type="Gene3D" id="3.40.50.12370">
    <property type="match status" value="1"/>
</dbReference>
<protein>
    <submittedName>
        <fullName evidence="3">Nucleotide-binding universal stress UspA family protein</fullName>
    </submittedName>
</protein>
<reference evidence="3 4" key="1">
    <citation type="submission" date="2022-03" db="EMBL/GenBank/DDBJ databases">
        <title>Genomic Encyclopedia of Type Strains, Phase III (KMG-III): the genomes of soil and plant-associated and newly described type strains.</title>
        <authorList>
            <person name="Whitman W."/>
        </authorList>
    </citation>
    <scope>NUCLEOTIDE SEQUENCE [LARGE SCALE GENOMIC DNA]</scope>
    <source>
        <strain evidence="3 4">BSker1</strain>
    </source>
</reference>
<dbReference type="SUPFAM" id="SSF52402">
    <property type="entry name" value="Adenine nucleotide alpha hydrolases-like"/>
    <property type="match status" value="2"/>
</dbReference>
<dbReference type="CDD" id="cd00293">
    <property type="entry name" value="USP-like"/>
    <property type="match status" value="2"/>
</dbReference>
<dbReference type="InterPro" id="IPR006015">
    <property type="entry name" value="Universal_stress_UspA"/>
</dbReference>
<dbReference type="PANTHER" id="PTHR46268">
    <property type="entry name" value="STRESS RESPONSE PROTEIN NHAX"/>
    <property type="match status" value="1"/>
</dbReference>